<protein>
    <recommendedName>
        <fullName evidence="10">Transmembrane protein</fullName>
    </recommendedName>
</protein>
<evidence type="ECO:0000256" key="5">
    <source>
        <dbReference type="ARBA" id="ARBA00023136"/>
    </source>
</evidence>
<evidence type="ECO:0000313" key="8">
    <source>
        <dbReference type="EMBL" id="KHJ98665.1"/>
    </source>
</evidence>
<accession>A0A0B1TTE6</accession>
<evidence type="ECO:0000256" key="1">
    <source>
        <dbReference type="ARBA" id="ARBA00004141"/>
    </source>
</evidence>
<dbReference type="GO" id="GO:0005886">
    <property type="term" value="C:plasma membrane"/>
    <property type="evidence" value="ECO:0007669"/>
    <property type="project" value="TreeGrafter"/>
</dbReference>
<dbReference type="PANTHER" id="PTHR19139">
    <property type="entry name" value="AQUAPORIN TRANSPORTER"/>
    <property type="match status" value="1"/>
</dbReference>
<dbReference type="AlphaFoldDB" id="A0A0B1TTE6"/>
<keyword evidence="3 6" id="KW-0812">Transmembrane</keyword>
<gene>
    <name evidence="8" type="ORF">OESDEN_01357</name>
</gene>
<keyword evidence="4 7" id="KW-1133">Transmembrane helix</keyword>
<keyword evidence="9" id="KW-1185">Reference proteome</keyword>
<feature type="transmembrane region" description="Helical" evidence="7">
    <location>
        <begin position="199"/>
        <end position="217"/>
    </location>
</feature>
<feature type="transmembrane region" description="Helical" evidence="7">
    <location>
        <begin position="69"/>
        <end position="91"/>
    </location>
</feature>
<organism evidence="8 9">
    <name type="scientific">Oesophagostomum dentatum</name>
    <name type="common">Nodular worm</name>
    <dbReference type="NCBI Taxonomy" id="61180"/>
    <lineage>
        <taxon>Eukaryota</taxon>
        <taxon>Metazoa</taxon>
        <taxon>Ecdysozoa</taxon>
        <taxon>Nematoda</taxon>
        <taxon>Chromadorea</taxon>
        <taxon>Rhabditida</taxon>
        <taxon>Rhabditina</taxon>
        <taxon>Rhabditomorpha</taxon>
        <taxon>Strongyloidea</taxon>
        <taxon>Strongylidae</taxon>
        <taxon>Oesophagostomum</taxon>
    </lineage>
</organism>
<dbReference type="OrthoDB" id="3222at2759"/>
<keyword evidence="5 7" id="KW-0472">Membrane</keyword>
<evidence type="ECO:0000256" key="3">
    <source>
        <dbReference type="ARBA" id="ARBA00022692"/>
    </source>
</evidence>
<dbReference type="Pfam" id="PF00230">
    <property type="entry name" value="MIP"/>
    <property type="match status" value="1"/>
</dbReference>
<dbReference type="Proteomes" id="UP000053660">
    <property type="component" value="Unassembled WGS sequence"/>
</dbReference>
<proteinExistence type="inferred from homology"/>
<name>A0A0B1TTE6_OESDE</name>
<dbReference type="PANTHER" id="PTHR19139:SF199">
    <property type="entry name" value="MIP17260P"/>
    <property type="match status" value="1"/>
</dbReference>
<evidence type="ECO:0000256" key="2">
    <source>
        <dbReference type="ARBA" id="ARBA00006175"/>
    </source>
</evidence>
<sequence>MPRLYDETQDFHPDAQYGGEYAMCSVSKRTCNGAVKRQNINYADISTCYATTFLLVYIEDELAARHVPWIHKISLMSLIDAMAAILFIEALKTVHLHPAITIAHLFSWTTSWYQCIFIVIVQLIATITANISIIPLRNDGLPAYITVNSDINTEWTRAIYKLMFSQFFGTALVVVAHLMSYSSSRRSRVRIGRLRENSCSLFTAISLSSFLSLLQSSSHWNSLQATTVSLLRSFSQNASEPLHDQYIFWLGPLIGSLLACFLYRLLSPATRHRSSSAAGYCEDVSDSI</sequence>
<dbReference type="GO" id="GO:0015267">
    <property type="term" value="F:channel activity"/>
    <property type="evidence" value="ECO:0007669"/>
    <property type="project" value="InterPro"/>
</dbReference>
<feature type="transmembrane region" description="Helical" evidence="7">
    <location>
        <begin position="246"/>
        <end position="266"/>
    </location>
</feature>
<reference evidence="8 9" key="1">
    <citation type="submission" date="2014-03" db="EMBL/GenBank/DDBJ databases">
        <title>Draft genome of the hookworm Oesophagostomum dentatum.</title>
        <authorList>
            <person name="Mitreva M."/>
        </authorList>
    </citation>
    <scope>NUCLEOTIDE SEQUENCE [LARGE SCALE GENOMIC DNA]</scope>
    <source>
        <strain evidence="8 9">OD-Hann</strain>
    </source>
</reference>
<dbReference type="InterPro" id="IPR023271">
    <property type="entry name" value="Aquaporin-like"/>
</dbReference>
<feature type="transmembrane region" description="Helical" evidence="7">
    <location>
        <begin position="158"/>
        <end position="178"/>
    </location>
</feature>
<comment type="subcellular location">
    <subcellularLocation>
        <location evidence="1">Membrane</location>
        <topology evidence="1">Multi-pass membrane protein</topology>
    </subcellularLocation>
</comment>
<evidence type="ECO:0000313" key="9">
    <source>
        <dbReference type="Proteomes" id="UP000053660"/>
    </source>
</evidence>
<dbReference type="PRINTS" id="PR00783">
    <property type="entry name" value="MINTRINSICP"/>
</dbReference>
<dbReference type="EMBL" id="KN549287">
    <property type="protein sequence ID" value="KHJ98665.1"/>
    <property type="molecule type" value="Genomic_DNA"/>
</dbReference>
<dbReference type="InterPro" id="IPR000425">
    <property type="entry name" value="MIP"/>
</dbReference>
<comment type="similarity">
    <text evidence="2 6">Belongs to the MIP/aquaporin (TC 1.A.8) family.</text>
</comment>
<dbReference type="SUPFAM" id="SSF81338">
    <property type="entry name" value="Aquaporin-like"/>
    <property type="match status" value="1"/>
</dbReference>
<dbReference type="InterPro" id="IPR034294">
    <property type="entry name" value="Aquaporin_transptr"/>
</dbReference>
<evidence type="ECO:0000256" key="6">
    <source>
        <dbReference type="RuleBase" id="RU000477"/>
    </source>
</evidence>
<feature type="transmembrane region" description="Helical" evidence="7">
    <location>
        <begin position="112"/>
        <end position="134"/>
    </location>
</feature>
<evidence type="ECO:0000256" key="7">
    <source>
        <dbReference type="SAM" id="Phobius"/>
    </source>
</evidence>
<dbReference type="Gene3D" id="1.20.1080.10">
    <property type="entry name" value="Glycerol uptake facilitator protein"/>
    <property type="match status" value="1"/>
</dbReference>
<evidence type="ECO:0000256" key="4">
    <source>
        <dbReference type="ARBA" id="ARBA00022989"/>
    </source>
</evidence>
<keyword evidence="6" id="KW-0813">Transport</keyword>
<evidence type="ECO:0008006" key="10">
    <source>
        <dbReference type="Google" id="ProtNLM"/>
    </source>
</evidence>